<dbReference type="InterPro" id="IPR036291">
    <property type="entry name" value="NAD(P)-bd_dom_sf"/>
</dbReference>
<reference evidence="14" key="1">
    <citation type="submission" date="2022-08" db="EMBL/GenBank/DDBJ databases">
        <title>Draft genome sequencing of Roseisolibacter agri AW1220.</title>
        <authorList>
            <person name="Tobiishi Y."/>
            <person name="Tonouchi A."/>
        </authorList>
    </citation>
    <scope>NUCLEOTIDE SEQUENCE</scope>
    <source>
        <strain evidence="14">AW1220</strain>
    </source>
</reference>
<dbReference type="InterPro" id="IPR036220">
    <property type="entry name" value="UDP-Glc/GDP-Man_DH_C_sf"/>
</dbReference>
<feature type="binding site" evidence="10">
    <location>
        <begin position="150"/>
        <end position="153"/>
    </location>
    <ligand>
        <name>substrate</name>
    </ligand>
</feature>
<evidence type="ECO:0000256" key="12">
    <source>
        <dbReference type="SAM" id="MobiDB-lite"/>
    </source>
</evidence>
<evidence type="ECO:0000256" key="5">
    <source>
        <dbReference type="ARBA" id="ARBA00023002"/>
    </source>
</evidence>
<dbReference type="PIRSF" id="PIRSF000124">
    <property type="entry name" value="UDPglc_GDPman_dh"/>
    <property type="match status" value="1"/>
</dbReference>
<evidence type="ECO:0000256" key="3">
    <source>
        <dbReference type="ARBA" id="ARBA00012954"/>
    </source>
</evidence>
<feature type="binding site" evidence="11">
    <location>
        <position position="86"/>
    </location>
    <ligand>
        <name>NAD(+)</name>
        <dbReference type="ChEBI" id="CHEBI:57540"/>
    </ligand>
</feature>
<keyword evidence="6 8" id="KW-0520">NAD</keyword>
<evidence type="ECO:0000313" key="15">
    <source>
        <dbReference type="Proteomes" id="UP001161325"/>
    </source>
</evidence>
<evidence type="ECO:0000256" key="11">
    <source>
        <dbReference type="PIRSR" id="PIRSR500134-3"/>
    </source>
</evidence>
<dbReference type="EMBL" id="BRXS01000001">
    <property type="protein sequence ID" value="GLC24312.1"/>
    <property type="molecule type" value="Genomic_DNA"/>
</dbReference>
<evidence type="ECO:0000313" key="14">
    <source>
        <dbReference type="EMBL" id="GLC24312.1"/>
    </source>
</evidence>
<dbReference type="PANTHER" id="PTHR43750:SF3">
    <property type="entry name" value="UDP-GLUCOSE 6-DEHYDROGENASE TUAD"/>
    <property type="match status" value="1"/>
</dbReference>
<dbReference type="SMART" id="SM00984">
    <property type="entry name" value="UDPG_MGDP_dh_C"/>
    <property type="match status" value="1"/>
</dbReference>
<dbReference type="Pfam" id="PF03721">
    <property type="entry name" value="UDPG_MGDP_dh_N"/>
    <property type="match status" value="1"/>
</dbReference>
<evidence type="ECO:0000256" key="4">
    <source>
        <dbReference type="ARBA" id="ARBA00015132"/>
    </source>
</evidence>
<evidence type="ECO:0000256" key="6">
    <source>
        <dbReference type="ARBA" id="ARBA00023027"/>
    </source>
</evidence>
<feature type="binding site" evidence="11">
    <location>
        <position position="35"/>
    </location>
    <ligand>
        <name>NAD(+)</name>
        <dbReference type="ChEBI" id="CHEBI:57540"/>
    </ligand>
</feature>
<keyword evidence="15" id="KW-1185">Reference proteome</keyword>
<feature type="binding site" evidence="10">
    <location>
        <position position="325"/>
    </location>
    <ligand>
        <name>substrate</name>
    </ligand>
</feature>
<feature type="active site" description="Nucleophile" evidence="9">
    <location>
        <position position="261"/>
    </location>
</feature>
<comment type="caution">
    <text evidence="14">The sequence shown here is derived from an EMBL/GenBank/DDBJ whole genome shotgun (WGS) entry which is preliminary data.</text>
</comment>
<evidence type="ECO:0000256" key="9">
    <source>
        <dbReference type="PIRSR" id="PIRSR500134-1"/>
    </source>
</evidence>
<comment type="pathway">
    <text evidence="1">Nucleotide-sugar biosynthesis; UDP-alpha-D-glucuronate biosynthesis; UDP-alpha-D-glucuronate from UDP-alpha-D-glucose: step 1/1.</text>
</comment>
<keyword evidence="5 8" id="KW-0560">Oxidoreductase</keyword>
<dbReference type="SUPFAM" id="SSF48179">
    <property type="entry name" value="6-phosphogluconate dehydrogenase C-terminal domain-like"/>
    <property type="match status" value="1"/>
</dbReference>
<name>A0AA37V1U6_9BACT</name>
<feature type="binding site" evidence="11">
    <location>
        <position position="332"/>
    </location>
    <ligand>
        <name>NAD(+)</name>
        <dbReference type="ChEBI" id="CHEBI:57540"/>
    </ligand>
</feature>
<evidence type="ECO:0000256" key="7">
    <source>
        <dbReference type="ARBA" id="ARBA00047473"/>
    </source>
</evidence>
<sequence>MHITVIGTGYVGLVVGACLAETGHDVACVDVDAAKIADLQRDVLPIYEPGLEELVRRNRAHGRLAFTTDLPAALTDAEVVFIGVGTPPGSDGSADLSHVLAVAEEIGRHLRRELVIVIKSTVPVGTAARVAEVVAEHARFPFHLCSNPEFLKEGAAVEDFLRPDRVVLGVESDYARSVMAELYAPFVRTGKPILFMDIASAELTKYAANAVLATRITLMNELANLCERVGANVDHVRRGVGSDGRIGPAFLFPGPGYGGSCFPKDVKALVRTGLAVGAPLRVLAAVDEANERQQRVLFEKVRAALAAADVPLEGATVAVWGLAFKPQTDDLRESPALALGDALLAAGARVVAHDPVAMSAAKRRYADRELGDRLRFAPTSYDAAEGADVLVVATDWNEYRHPNLARIRAALARPIVVDGRNLWDPAKLAALGFAYYSIGRVTARAPELAIALPRPVAAADAPPTVPSVAVPTARRRAGRTPKSPSLEA</sequence>
<dbReference type="InterPro" id="IPR001732">
    <property type="entry name" value="UDP-Glc/GDP-Man_DH_N"/>
</dbReference>
<evidence type="ECO:0000256" key="8">
    <source>
        <dbReference type="PIRNR" id="PIRNR000124"/>
    </source>
</evidence>
<feature type="binding site" evidence="10">
    <location>
        <position position="205"/>
    </location>
    <ligand>
        <name>substrate</name>
    </ligand>
</feature>
<dbReference type="InterPro" id="IPR014026">
    <property type="entry name" value="UDP-Glc/GDP-Man_DH_dimer"/>
</dbReference>
<feature type="binding site" evidence="11">
    <location>
        <position position="264"/>
    </location>
    <ligand>
        <name>NAD(+)</name>
        <dbReference type="ChEBI" id="CHEBI:57540"/>
    </ligand>
</feature>
<evidence type="ECO:0000256" key="1">
    <source>
        <dbReference type="ARBA" id="ARBA00004701"/>
    </source>
</evidence>
<dbReference type="SUPFAM" id="SSF52413">
    <property type="entry name" value="UDP-glucose/GDP-mannose dehydrogenase C-terminal domain"/>
    <property type="match status" value="1"/>
</dbReference>
<dbReference type="GO" id="GO:0051287">
    <property type="term" value="F:NAD binding"/>
    <property type="evidence" value="ECO:0007669"/>
    <property type="project" value="InterPro"/>
</dbReference>
<dbReference type="GO" id="GO:0000271">
    <property type="term" value="P:polysaccharide biosynthetic process"/>
    <property type="evidence" value="ECO:0007669"/>
    <property type="project" value="InterPro"/>
</dbReference>
<feature type="region of interest" description="Disordered" evidence="12">
    <location>
        <begin position="458"/>
        <end position="488"/>
    </location>
</feature>
<dbReference type="RefSeq" id="WP_284348761.1">
    <property type="nucleotide sequence ID" value="NZ_BRXS01000001.1"/>
</dbReference>
<dbReference type="SUPFAM" id="SSF51735">
    <property type="entry name" value="NAD(P)-binding Rossmann-fold domains"/>
    <property type="match status" value="1"/>
</dbReference>
<dbReference type="Gene3D" id="3.40.50.720">
    <property type="entry name" value="NAD(P)-binding Rossmann-like Domain"/>
    <property type="match status" value="2"/>
</dbReference>
<dbReference type="Proteomes" id="UP001161325">
    <property type="component" value="Unassembled WGS sequence"/>
</dbReference>
<dbReference type="EC" id="1.1.1.22" evidence="3 8"/>
<evidence type="ECO:0000256" key="10">
    <source>
        <dbReference type="PIRSR" id="PIRSR500134-2"/>
    </source>
</evidence>
<dbReference type="PANTHER" id="PTHR43750">
    <property type="entry name" value="UDP-GLUCOSE 6-DEHYDROGENASE TUAD"/>
    <property type="match status" value="1"/>
</dbReference>
<feature type="binding site" evidence="10">
    <location>
        <begin position="250"/>
        <end position="254"/>
    </location>
    <ligand>
        <name>substrate</name>
    </ligand>
</feature>
<comment type="catalytic activity">
    <reaction evidence="7 8">
        <text>UDP-alpha-D-glucose + 2 NAD(+) + H2O = UDP-alpha-D-glucuronate + 2 NADH + 3 H(+)</text>
        <dbReference type="Rhea" id="RHEA:23596"/>
        <dbReference type="ChEBI" id="CHEBI:15377"/>
        <dbReference type="ChEBI" id="CHEBI:15378"/>
        <dbReference type="ChEBI" id="CHEBI:57540"/>
        <dbReference type="ChEBI" id="CHEBI:57945"/>
        <dbReference type="ChEBI" id="CHEBI:58052"/>
        <dbReference type="ChEBI" id="CHEBI:58885"/>
        <dbReference type="EC" id="1.1.1.22"/>
    </reaction>
</comment>
<dbReference type="InterPro" id="IPR017476">
    <property type="entry name" value="UDP-Glc/GDP-Man"/>
</dbReference>
<protein>
    <recommendedName>
        <fullName evidence="4 8">UDP-glucose 6-dehydrogenase</fullName>
        <ecNumber evidence="3 8">1.1.1.22</ecNumber>
    </recommendedName>
</protein>
<evidence type="ECO:0000259" key="13">
    <source>
        <dbReference type="SMART" id="SM00984"/>
    </source>
</evidence>
<feature type="binding site" evidence="11">
    <location>
        <position position="153"/>
    </location>
    <ligand>
        <name>NAD(+)</name>
        <dbReference type="ChEBI" id="CHEBI:57540"/>
    </ligand>
</feature>
<accession>A0AA37V1U6</accession>
<dbReference type="Pfam" id="PF00984">
    <property type="entry name" value="UDPG_MGDP_dh"/>
    <property type="match status" value="1"/>
</dbReference>
<feature type="binding site" evidence="11">
    <location>
        <position position="121"/>
    </location>
    <ligand>
        <name>NAD(+)</name>
        <dbReference type="ChEBI" id="CHEBI:57540"/>
    </ligand>
</feature>
<feature type="binding site" evidence="11">
    <location>
        <position position="30"/>
    </location>
    <ligand>
        <name>NAD(+)</name>
        <dbReference type="ChEBI" id="CHEBI:57540"/>
    </ligand>
</feature>
<dbReference type="PIRSF" id="PIRSF500134">
    <property type="entry name" value="UDPglc_DH_bac"/>
    <property type="match status" value="1"/>
</dbReference>
<dbReference type="InterPro" id="IPR008927">
    <property type="entry name" value="6-PGluconate_DH-like_C_sf"/>
</dbReference>
<feature type="domain" description="UDP-glucose/GDP-mannose dehydrogenase C-terminal" evidence="13">
    <location>
        <begin position="318"/>
        <end position="425"/>
    </location>
</feature>
<evidence type="ECO:0000256" key="2">
    <source>
        <dbReference type="ARBA" id="ARBA00006601"/>
    </source>
</evidence>
<feature type="compositionally biased region" description="Low complexity" evidence="12">
    <location>
        <begin position="458"/>
        <end position="472"/>
    </location>
</feature>
<dbReference type="Pfam" id="PF03720">
    <property type="entry name" value="UDPG_MGDP_dh_C"/>
    <property type="match status" value="1"/>
</dbReference>
<feature type="binding site" evidence="10">
    <location>
        <position position="258"/>
    </location>
    <ligand>
        <name>substrate</name>
    </ligand>
</feature>
<dbReference type="InterPro" id="IPR028357">
    <property type="entry name" value="UDPglc_DH_bac"/>
</dbReference>
<dbReference type="Gene3D" id="1.20.5.100">
    <property type="entry name" value="Cytochrome c1, transmembrane anchor, C-terminal"/>
    <property type="match status" value="1"/>
</dbReference>
<gene>
    <name evidence="14" type="primary">ugd</name>
    <name evidence="14" type="ORF">rosag_08250</name>
</gene>
<dbReference type="InterPro" id="IPR014027">
    <property type="entry name" value="UDP-Glc/GDP-Man_DH_C"/>
</dbReference>
<dbReference type="NCBIfam" id="TIGR03026">
    <property type="entry name" value="NDP-sugDHase"/>
    <property type="match status" value="1"/>
</dbReference>
<dbReference type="AlphaFoldDB" id="A0AA37V1U6"/>
<dbReference type="GO" id="GO:0003979">
    <property type="term" value="F:UDP-glucose 6-dehydrogenase activity"/>
    <property type="evidence" value="ECO:0007669"/>
    <property type="project" value="UniProtKB-EC"/>
</dbReference>
<comment type="similarity">
    <text evidence="2 8">Belongs to the UDP-glucose/GDP-mannose dehydrogenase family.</text>
</comment>
<proteinExistence type="inferred from homology"/>
<organism evidence="14 15">
    <name type="scientific">Roseisolibacter agri</name>
    <dbReference type="NCBI Taxonomy" id="2014610"/>
    <lineage>
        <taxon>Bacteria</taxon>
        <taxon>Pseudomonadati</taxon>
        <taxon>Gemmatimonadota</taxon>
        <taxon>Gemmatimonadia</taxon>
        <taxon>Gemmatimonadales</taxon>
        <taxon>Gemmatimonadaceae</taxon>
        <taxon>Roseisolibacter</taxon>
    </lineage>
</organism>